<feature type="domain" description="HTH cro/C1-type" evidence="3">
    <location>
        <begin position="7"/>
        <end position="61"/>
    </location>
</feature>
<dbReference type="GO" id="GO:0003677">
    <property type="term" value="F:DNA binding"/>
    <property type="evidence" value="ECO:0007669"/>
    <property type="project" value="UniProtKB-KW"/>
</dbReference>
<protein>
    <submittedName>
        <fullName evidence="4">XRE family transcriptional regulator</fullName>
    </submittedName>
</protein>
<organism evidence="4 5">
    <name type="scientific">Secundilactobacillus pentosiphilus</name>
    <dbReference type="NCBI Taxonomy" id="1714682"/>
    <lineage>
        <taxon>Bacteria</taxon>
        <taxon>Bacillati</taxon>
        <taxon>Bacillota</taxon>
        <taxon>Bacilli</taxon>
        <taxon>Lactobacillales</taxon>
        <taxon>Lactobacillaceae</taxon>
        <taxon>Secundilactobacillus</taxon>
    </lineage>
</organism>
<dbReference type="RefSeq" id="WP_089122064.1">
    <property type="nucleotide sequence ID" value="NZ_BCMI01000042.1"/>
</dbReference>
<dbReference type="EMBL" id="BCMI01000042">
    <property type="protein sequence ID" value="GAX07181.1"/>
    <property type="molecule type" value="Genomic_DNA"/>
</dbReference>
<dbReference type="SMART" id="SM00530">
    <property type="entry name" value="HTH_XRE"/>
    <property type="match status" value="1"/>
</dbReference>
<accession>A0A1Z5J0D0</accession>
<evidence type="ECO:0000259" key="3">
    <source>
        <dbReference type="PROSITE" id="PS50943"/>
    </source>
</evidence>
<dbReference type="InterPro" id="IPR010982">
    <property type="entry name" value="Lambda_DNA-bd_dom_sf"/>
</dbReference>
<sequence length="111" mass="12791">MTNGQRIAYLRKQKNESQSELAKSVNVSPSTIGMWETDQRAIKDSDLSHLADHFGVTVDYILGRPEPNDGLRVAAHMDDDLTPEQKKNIEDYIEFQKAQYRKDHERTSKKD</sequence>
<dbReference type="AlphaFoldDB" id="A0A1Z5J0D0"/>
<evidence type="ECO:0000256" key="1">
    <source>
        <dbReference type="ARBA" id="ARBA00023125"/>
    </source>
</evidence>
<dbReference type="SUPFAM" id="SSF47413">
    <property type="entry name" value="lambda repressor-like DNA-binding domains"/>
    <property type="match status" value="1"/>
</dbReference>
<dbReference type="PANTHER" id="PTHR46558">
    <property type="entry name" value="TRACRIPTIONAL REGULATORY PROTEIN-RELATED-RELATED"/>
    <property type="match status" value="1"/>
</dbReference>
<gene>
    <name evidence="4" type="primary">xre_11</name>
    <name evidence="4" type="ORF">IWT25_02529</name>
</gene>
<dbReference type="PROSITE" id="PS50943">
    <property type="entry name" value="HTH_CROC1"/>
    <property type="match status" value="1"/>
</dbReference>
<evidence type="ECO:0000256" key="2">
    <source>
        <dbReference type="SAM" id="MobiDB-lite"/>
    </source>
</evidence>
<dbReference type="PANTHER" id="PTHR46558:SF11">
    <property type="entry name" value="HTH-TYPE TRANSCRIPTIONAL REGULATOR XRE"/>
    <property type="match status" value="1"/>
</dbReference>
<dbReference type="InterPro" id="IPR001387">
    <property type="entry name" value="Cro/C1-type_HTH"/>
</dbReference>
<proteinExistence type="predicted"/>
<comment type="caution">
    <text evidence="4">The sequence shown here is derived from an EMBL/GenBank/DDBJ whole genome shotgun (WGS) entry which is preliminary data.</text>
</comment>
<dbReference type="Gene3D" id="1.10.260.40">
    <property type="entry name" value="lambda repressor-like DNA-binding domains"/>
    <property type="match status" value="1"/>
</dbReference>
<evidence type="ECO:0000313" key="4">
    <source>
        <dbReference type="EMBL" id="GAX07181.1"/>
    </source>
</evidence>
<feature type="region of interest" description="Disordered" evidence="2">
    <location>
        <begin position="1"/>
        <end position="25"/>
    </location>
</feature>
<name>A0A1Z5J0D0_9LACO</name>
<keyword evidence="1" id="KW-0238">DNA-binding</keyword>
<reference evidence="4 5" key="1">
    <citation type="submission" date="2015-11" db="EMBL/GenBank/DDBJ databases">
        <title>Draft genome sequences of new species of the genus Lactobacillus isolated from orchardgrass silage.</title>
        <authorList>
            <person name="Tohno M."/>
            <person name="Tanizawa Y."/>
            <person name="Arita M."/>
        </authorList>
    </citation>
    <scope>NUCLEOTIDE SEQUENCE [LARGE SCALE GENOMIC DNA]</scope>
    <source>
        <strain evidence="4 5">IWT25</strain>
    </source>
</reference>
<evidence type="ECO:0000313" key="5">
    <source>
        <dbReference type="Proteomes" id="UP000198414"/>
    </source>
</evidence>
<dbReference type="Proteomes" id="UP000198414">
    <property type="component" value="Unassembled WGS sequence"/>
</dbReference>
<dbReference type="Pfam" id="PF01381">
    <property type="entry name" value="HTH_3"/>
    <property type="match status" value="1"/>
</dbReference>
<feature type="compositionally biased region" description="Polar residues" evidence="2">
    <location>
        <begin position="16"/>
        <end position="25"/>
    </location>
</feature>
<dbReference type="CDD" id="cd00093">
    <property type="entry name" value="HTH_XRE"/>
    <property type="match status" value="1"/>
</dbReference>
<dbReference type="OrthoDB" id="9805856at2"/>